<dbReference type="Proteomes" id="UP000479000">
    <property type="component" value="Unassembled WGS sequence"/>
</dbReference>
<evidence type="ECO:0000313" key="3">
    <source>
        <dbReference type="Proteomes" id="UP000479000"/>
    </source>
</evidence>
<keyword evidence="3" id="KW-1185">Reference proteome</keyword>
<proteinExistence type="predicted"/>
<feature type="signal peptide" evidence="1">
    <location>
        <begin position="1"/>
        <end position="15"/>
    </location>
</feature>
<sequence length="66" mass="6994">MLILAVLAALGVAAAVSLDSCAKDLLPPSTAGRRLRFTKEAAPWEFAIESQFKSIHCCAAGYLSIE</sequence>
<dbReference type="OrthoDB" id="6019866at2759"/>
<organism evidence="2 3">
    <name type="scientific">Nesidiocoris tenuis</name>
    <dbReference type="NCBI Taxonomy" id="355587"/>
    <lineage>
        <taxon>Eukaryota</taxon>
        <taxon>Metazoa</taxon>
        <taxon>Ecdysozoa</taxon>
        <taxon>Arthropoda</taxon>
        <taxon>Hexapoda</taxon>
        <taxon>Insecta</taxon>
        <taxon>Pterygota</taxon>
        <taxon>Neoptera</taxon>
        <taxon>Paraneoptera</taxon>
        <taxon>Hemiptera</taxon>
        <taxon>Heteroptera</taxon>
        <taxon>Panheteroptera</taxon>
        <taxon>Cimicomorpha</taxon>
        <taxon>Miridae</taxon>
        <taxon>Dicyphina</taxon>
        <taxon>Nesidiocoris</taxon>
    </lineage>
</organism>
<protein>
    <submittedName>
        <fullName evidence="2">Uncharacterized protein</fullName>
    </submittedName>
</protein>
<dbReference type="EMBL" id="CADCXU010034612">
    <property type="protein sequence ID" value="CAB0019834.1"/>
    <property type="molecule type" value="Genomic_DNA"/>
</dbReference>
<feature type="chain" id="PRO_5026241766" evidence="1">
    <location>
        <begin position="16"/>
        <end position="66"/>
    </location>
</feature>
<evidence type="ECO:0000256" key="1">
    <source>
        <dbReference type="SAM" id="SignalP"/>
    </source>
</evidence>
<keyword evidence="1" id="KW-0732">Signal</keyword>
<dbReference type="AlphaFoldDB" id="A0A6H5HPE6"/>
<reference evidence="2 3" key="1">
    <citation type="submission" date="2020-02" db="EMBL/GenBank/DDBJ databases">
        <authorList>
            <person name="Ferguson B K."/>
        </authorList>
    </citation>
    <scope>NUCLEOTIDE SEQUENCE [LARGE SCALE GENOMIC DNA]</scope>
</reference>
<feature type="non-terminal residue" evidence="2">
    <location>
        <position position="66"/>
    </location>
</feature>
<evidence type="ECO:0000313" key="2">
    <source>
        <dbReference type="EMBL" id="CAB0019834.1"/>
    </source>
</evidence>
<accession>A0A6H5HPE6</accession>
<gene>
    <name evidence="2" type="ORF">NTEN_LOCUS23489</name>
</gene>
<name>A0A6H5HPE6_9HEMI</name>